<reference evidence="2 4" key="2">
    <citation type="submission" date="2023-10" db="EMBL/GenBank/DDBJ databases">
        <title>To unveil natural product biosynthetic capacity in Pseudoalteromonas.</title>
        <authorList>
            <person name="Wang J."/>
        </authorList>
    </citation>
    <scope>NUCLEOTIDE SEQUENCE [LARGE SCALE GENOMIC DNA]</scope>
    <source>
        <strain evidence="2 4">DSM 15914</strain>
    </source>
</reference>
<dbReference type="InterPro" id="IPR043733">
    <property type="entry name" value="DUF5677"/>
</dbReference>
<evidence type="ECO:0000313" key="4">
    <source>
        <dbReference type="Proteomes" id="UP001304419"/>
    </source>
</evidence>
<dbReference type="EMBL" id="CP137578">
    <property type="protein sequence ID" value="WOX27014.1"/>
    <property type="molecule type" value="Genomic_DNA"/>
</dbReference>
<protein>
    <submittedName>
        <fullName evidence="2">DUF5677 domain-containing protein</fullName>
    </submittedName>
</protein>
<accession>A0A8I2H5Z0</accession>
<sequence>MDDKLKHWTALASHYIGEHFDHCKPLLDKDYQGMHPLVRFVSTQLYLSCHFSTESSLLLLRQGQEWDSEIINRSIIEGVVKYIFMLQGTEDEVLEKVNEYWEVLPSYSSVKRSDRVSSLLETVNSDDLHNWKSLEDLKLTESDIDSIRDGTNKQQRKLLEQKWSFSTIIQGFSKSGDKSLEPLVHLAYNFGMSSHLIHKDGDGVAMVWERCTRDSVRQNAVKLSHIARAISDLCTFAEVRSIILHQCCGEKYDFTDNLRESYSSLFSELKSAFEDFNKVEYGT</sequence>
<gene>
    <name evidence="1" type="ORF">F9Y85_20550</name>
    <name evidence="2" type="ORF">R5H13_10050</name>
</gene>
<evidence type="ECO:0000313" key="3">
    <source>
        <dbReference type="Proteomes" id="UP000646877"/>
    </source>
</evidence>
<name>A0A8I2H5Z0_9GAMM</name>
<keyword evidence="4" id="KW-1185">Reference proteome</keyword>
<dbReference type="Proteomes" id="UP001304419">
    <property type="component" value="Chromosome 1"/>
</dbReference>
<dbReference type="EMBL" id="WEIA01000017">
    <property type="protein sequence ID" value="NLR23666.1"/>
    <property type="molecule type" value="Genomic_DNA"/>
</dbReference>
<dbReference type="RefSeq" id="WP_193522469.1">
    <property type="nucleotide sequence ID" value="NZ_CBCSDF010000006.1"/>
</dbReference>
<proteinExistence type="predicted"/>
<dbReference type="Pfam" id="PF18928">
    <property type="entry name" value="DUF5677"/>
    <property type="match status" value="1"/>
</dbReference>
<dbReference type="Proteomes" id="UP000646877">
    <property type="component" value="Unassembled WGS sequence"/>
</dbReference>
<reference evidence="1" key="1">
    <citation type="submission" date="2019-10" db="EMBL/GenBank/DDBJ databases">
        <authorList>
            <person name="Paulsen S."/>
        </authorList>
    </citation>
    <scope>NUCLEOTIDE SEQUENCE</scope>
    <source>
        <strain evidence="1">LMG 19692</strain>
    </source>
</reference>
<evidence type="ECO:0000313" key="2">
    <source>
        <dbReference type="EMBL" id="WOX27014.1"/>
    </source>
</evidence>
<dbReference type="AlphaFoldDB" id="A0A8I2H5Z0"/>
<evidence type="ECO:0000313" key="1">
    <source>
        <dbReference type="EMBL" id="NLR23666.1"/>
    </source>
</evidence>
<organism evidence="1 3">
    <name type="scientific">Pseudoalteromonas maricaloris</name>
    <dbReference type="NCBI Taxonomy" id="184924"/>
    <lineage>
        <taxon>Bacteria</taxon>
        <taxon>Pseudomonadati</taxon>
        <taxon>Pseudomonadota</taxon>
        <taxon>Gammaproteobacteria</taxon>
        <taxon>Alteromonadales</taxon>
        <taxon>Pseudoalteromonadaceae</taxon>
        <taxon>Pseudoalteromonas</taxon>
    </lineage>
</organism>